<dbReference type="Proteomes" id="UP000887565">
    <property type="component" value="Unplaced"/>
</dbReference>
<dbReference type="WBParaSite" id="nRc.2.0.1.t46194-RA">
    <property type="protein sequence ID" value="nRc.2.0.1.t46194-RA"/>
    <property type="gene ID" value="nRc.2.0.1.g46194"/>
</dbReference>
<organism evidence="1 2">
    <name type="scientific">Romanomermis culicivorax</name>
    <name type="common">Nematode worm</name>
    <dbReference type="NCBI Taxonomy" id="13658"/>
    <lineage>
        <taxon>Eukaryota</taxon>
        <taxon>Metazoa</taxon>
        <taxon>Ecdysozoa</taxon>
        <taxon>Nematoda</taxon>
        <taxon>Enoplea</taxon>
        <taxon>Dorylaimia</taxon>
        <taxon>Mermithida</taxon>
        <taxon>Mermithoidea</taxon>
        <taxon>Mermithidae</taxon>
        <taxon>Romanomermis</taxon>
    </lineage>
</organism>
<name>A0A915L566_ROMCU</name>
<evidence type="ECO:0000313" key="2">
    <source>
        <dbReference type="WBParaSite" id="nRc.2.0.1.t46194-RA"/>
    </source>
</evidence>
<keyword evidence="1" id="KW-1185">Reference proteome</keyword>
<sequence>MSNQELGMKLHQLKGTIKVLFNIMANAATEDNKRETENRHQEQERQVQGLVMGQKLIKGKDKILSPEVGEEQLGKFDLREPSNW</sequence>
<reference evidence="2" key="1">
    <citation type="submission" date="2022-11" db="UniProtKB">
        <authorList>
            <consortium name="WormBaseParasite"/>
        </authorList>
    </citation>
    <scope>IDENTIFICATION</scope>
</reference>
<dbReference type="AlphaFoldDB" id="A0A915L566"/>
<accession>A0A915L566</accession>
<protein>
    <submittedName>
        <fullName evidence="2">Uncharacterized protein</fullName>
    </submittedName>
</protein>
<proteinExistence type="predicted"/>
<evidence type="ECO:0000313" key="1">
    <source>
        <dbReference type="Proteomes" id="UP000887565"/>
    </source>
</evidence>